<evidence type="ECO:0000313" key="7">
    <source>
        <dbReference type="EMBL" id="PCG80821.1"/>
    </source>
</evidence>
<dbReference type="SUPFAM" id="SSF54060">
    <property type="entry name" value="His-Me finger endonucleases"/>
    <property type="match status" value="1"/>
</dbReference>
<dbReference type="PANTHER" id="PTHR13966">
    <property type="entry name" value="ENDONUCLEASE RELATED"/>
    <property type="match status" value="1"/>
</dbReference>
<evidence type="ECO:0000256" key="4">
    <source>
        <dbReference type="PIRSR" id="PIRSR640255-1"/>
    </source>
</evidence>
<dbReference type="GO" id="GO:0004521">
    <property type="term" value="F:RNA endonuclease activity"/>
    <property type="evidence" value="ECO:0007669"/>
    <property type="project" value="TreeGrafter"/>
</dbReference>
<protein>
    <recommendedName>
        <fullName evidence="6">DNA/RNA non-specific endonuclease/pyrophosphatase/phosphodiesterase domain-containing protein</fullName>
    </recommendedName>
</protein>
<dbReference type="InterPro" id="IPR044929">
    <property type="entry name" value="DNA/RNA_non-sp_Endonuclease_sf"/>
</dbReference>
<keyword evidence="3" id="KW-0255">Endonuclease</keyword>
<dbReference type="InterPro" id="IPR044925">
    <property type="entry name" value="His-Me_finger_sf"/>
</dbReference>
<feature type="domain" description="DNA/RNA non-specific endonuclease/pyrophosphatase/phosphodiesterase" evidence="6">
    <location>
        <begin position="2"/>
        <end position="216"/>
    </location>
</feature>
<evidence type="ECO:0000259" key="6">
    <source>
        <dbReference type="SMART" id="SM00892"/>
    </source>
</evidence>
<keyword evidence="3" id="KW-0378">Hydrolase</keyword>
<evidence type="ECO:0000256" key="1">
    <source>
        <dbReference type="ARBA" id="ARBA00010052"/>
    </source>
</evidence>
<dbReference type="EMBL" id="NWSH01000015">
    <property type="protein sequence ID" value="PCG80821.1"/>
    <property type="molecule type" value="Genomic_DNA"/>
</dbReference>
<dbReference type="AlphaFoldDB" id="A0A2A4K9C7"/>
<keyword evidence="2" id="KW-0540">Nuclease</keyword>
<feature type="active site" description="Proton acceptor" evidence="4">
    <location>
        <position position="59"/>
    </location>
</feature>
<proteinExistence type="inferred from homology"/>
<dbReference type="Pfam" id="PF01223">
    <property type="entry name" value="Endonuclease_NS"/>
    <property type="match status" value="1"/>
</dbReference>
<dbReference type="InterPro" id="IPR001604">
    <property type="entry name" value="Endo_G_ENPP1-like_dom"/>
</dbReference>
<name>A0A2A4K9C7_HELVI</name>
<dbReference type="GO" id="GO:0006309">
    <property type="term" value="P:apoptotic DNA fragmentation"/>
    <property type="evidence" value="ECO:0007669"/>
    <property type="project" value="TreeGrafter"/>
</dbReference>
<dbReference type="Gene3D" id="3.40.570.10">
    <property type="entry name" value="Extracellular Endonuclease, subunit A"/>
    <property type="match status" value="1"/>
</dbReference>
<dbReference type="SMART" id="SM00892">
    <property type="entry name" value="Endonuclease_NS"/>
    <property type="match status" value="1"/>
</dbReference>
<reference evidence="7" key="1">
    <citation type="submission" date="2017-09" db="EMBL/GenBank/DDBJ databases">
        <title>Contemporary evolution of a Lepidopteran species, Heliothis virescens, in response to modern agricultural practices.</title>
        <authorList>
            <person name="Fritz M.L."/>
            <person name="Deyonke A.M."/>
            <person name="Papanicolaou A."/>
            <person name="Micinski S."/>
            <person name="Westbrook J."/>
            <person name="Gould F."/>
        </authorList>
    </citation>
    <scope>NUCLEOTIDE SEQUENCE [LARGE SCALE GENOMIC DNA]</scope>
    <source>
        <strain evidence="7">HvINT-</strain>
        <tissue evidence="7">Whole body</tissue>
    </source>
</reference>
<dbReference type="GO" id="GO:0046872">
    <property type="term" value="F:metal ion binding"/>
    <property type="evidence" value="ECO:0007669"/>
    <property type="project" value="UniProtKB-KW"/>
</dbReference>
<keyword evidence="5" id="KW-0479">Metal-binding</keyword>
<dbReference type="STRING" id="7102.A0A2A4K9C7"/>
<organism evidence="7">
    <name type="scientific">Heliothis virescens</name>
    <name type="common">Tobacco budworm moth</name>
    <dbReference type="NCBI Taxonomy" id="7102"/>
    <lineage>
        <taxon>Eukaryota</taxon>
        <taxon>Metazoa</taxon>
        <taxon>Ecdysozoa</taxon>
        <taxon>Arthropoda</taxon>
        <taxon>Hexapoda</taxon>
        <taxon>Insecta</taxon>
        <taxon>Pterygota</taxon>
        <taxon>Neoptera</taxon>
        <taxon>Endopterygota</taxon>
        <taxon>Lepidoptera</taxon>
        <taxon>Glossata</taxon>
        <taxon>Ditrysia</taxon>
        <taxon>Noctuoidea</taxon>
        <taxon>Noctuidae</taxon>
        <taxon>Heliothinae</taxon>
        <taxon>Heliothis</taxon>
    </lineage>
</organism>
<dbReference type="InterPro" id="IPR040255">
    <property type="entry name" value="Non-specific_endonuclease"/>
</dbReference>
<sequence>MYKQHGLTRPSFIEGNLFRGVKMNEIYKMNNQKTALDAVLGHSMSGHYLSKKQFLSRGHLAANADFATSALIRATFHYVNSAPQWQRGNAGDWAALEESLRRRVNALNTTVIVYTGTHGIMTLPNRGGHMKEVYLHIDENNNPDVPVPMYYYKLVYDPVRKLAAVFITINSSFYNETVLNTLLFCEDICEHNREFSWLKWRSNDGTFSFCCDYKTFVQEVDYLPNLDVRGRFH</sequence>
<comment type="caution">
    <text evidence="7">The sequence shown here is derived from an EMBL/GenBank/DDBJ whole genome shotgun (WGS) entry which is preliminary data.</text>
</comment>
<feature type="binding site" evidence="5">
    <location>
        <position position="89"/>
    </location>
    <ligand>
        <name>Mg(2+)</name>
        <dbReference type="ChEBI" id="CHEBI:18420"/>
        <note>catalytic</note>
    </ligand>
</feature>
<dbReference type="GO" id="GO:0003676">
    <property type="term" value="F:nucleic acid binding"/>
    <property type="evidence" value="ECO:0007669"/>
    <property type="project" value="InterPro"/>
</dbReference>
<evidence type="ECO:0000256" key="5">
    <source>
        <dbReference type="PIRSR" id="PIRSR640255-2"/>
    </source>
</evidence>
<dbReference type="PANTHER" id="PTHR13966:SF17">
    <property type="entry name" value="ENDONUCLEASE-RELATED"/>
    <property type="match status" value="1"/>
</dbReference>
<evidence type="ECO:0000256" key="2">
    <source>
        <dbReference type="ARBA" id="ARBA00022722"/>
    </source>
</evidence>
<accession>A0A2A4K9C7</accession>
<comment type="similarity">
    <text evidence="1">Belongs to the DNA/RNA non-specific endonuclease family.</text>
</comment>
<gene>
    <name evidence="7" type="ORF">B5V51_1938</name>
</gene>
<evidence type="ECO:0000256" key="3">
    <source>
        <dbReference type="ARBA" id="ARBA00022759"/>
    </source>
</evidence>
<dbReference type="GO" id="GO:0005634">
    <property type="term" value="C:nucleus"/>
    <property type="evidence" value="ECO:0007669"/>
    <property type="project" value="TreeGrafter"/>
</dbReference>
<dbReference type="GO" id="GO:0000014">
    <property type="term" value="F:single-stranded DNA endodeoxyribonuclease activity"/>
    <property type="evidence" value="ECO:0007669"/>
    <property type="project" value="TreeGrafter"/>
</dbReference>
<dbReference type="GO" id="GO:0005743">
    <property type="term" value="C:mitochondrial inner membrane"/>
    <property type="evidence" value="ECO:0007669"/>
    <property type="project" value="TreeGrafter"/>
</dbReference>